<gene>
    <name evidence="2" type="ORF">BN159_2728</name>
</gene>
<dbReference type="eggNOG" id="ENOG5031QAR">
    <property type="taxonomic scope" value="Bacteria"/>
</dbReference>
<protein>
    <submittedName>
        <fullName evidence="2">Uncharacterized protein</fullName>
    </submittedName>
</protein>
<keyword evidence="3" id="KW-1185">Reference proteome</keyword>
<dbReference type="RefSeq" id="WP_015657499.1">
    <property type="nucleotide sequence ID" value="NC_020504.1"/>
</dbReference>
<dbReference type="HOGENOM" id="CLU_1414433_0_0_11"/>
<dbReference type="AlphaFoldDB" id="K4R1U2"/>
<evidence type="ECO:0000313" key="3">
    <source>
        <dbReference type="Proteomes" id="UP000008043"/>
    </source>
</evidence>
<accession>K4R1U2</accession>
<organism evidence="2 3">
    <name type="scientific">Streptomyces davaonensis (strain DSM 101723 / JCM 4913 / KCC S-0913 / 768)</name>
    <dbReference type="NCBI Taxonomy" id="1214101"/>
    <lineage>
        <taxon>Bacteria</taxon>
        <taxon>Bacillati</taxon>
        <taxon>Actinomycetota</taxon>
        <taxon>Actinomycetes</taxon>
        <taxon>Kitasatosporales</taxon>
        <taxon>Streptomycetaceae</taxon>
        <taxon>Streptomyces</taxon>
    </lineage>
</organism>
<feature type="coiled-coil region" evidence="1">
    <location>
        <begin position="56"/>
        <end position="83"/>
    </location>
</feature>
<reference evidence="2 3" key="1">
    <citation type="journal article" date="2012" name="J. Bacteriol.">
        <title>Genome sequence of the bacterium Streptomyces davawensis JCM 4913 and heterologous production of the unique antibiotic roseoflavin.</title>
        <authorList>
            <person name="Jankowitsch F."/>
            <person name="Schwarz J."/>
            <person name="Ruckert C."/>
            <person name="Gust B."/>
            <person name="Szczepanowski R."/>
            <person name="Blom J."/>
            <person name="Pelzer S."/>
            <person name="Kalinowski J."/>
            <person name="Mack M."/>
        </authorList>
    </citation>
    <scope>NUCLEOTIDE SEQUENCE [LARGE SCALE GENOMIC DNA]</scope>
    <source>
        <strain evidence="3">DSM 101723 / JCM 4913 / KCC S-0913 / 768</strain>
    </source>
</reference>
<dbReference type="KEGG" id="sdv:BN159_2728"/>
<evidence type="ECO:0000256" key="1">
    <source>
        <dbReference type="SAM" id="Coils"/>
    </source>
</evidence>
<name>K4R1U2_STRDJ</name>
<dbReference type="Proteomes" id="UP000008043">
    <property type="component" value="Chromosome"/>
</dbReference>
<keyword evidence="1" id="KW-0175">Coiled coil</keyword>
<dbReference type="EMBL" id="HE971709">
    <property type="protein sequence ID" value="CCK27107.1"/>
    <property type="molecule type" value="Genomic_DNA"/>
</dbReference>
<evidence type="ECO:0000313" key="2">
    <source>
        <dbReference type="EMBL" id="CCK27107.1"/>
    </source>
</evidence>
<sequence length="192" mass="21155">MPSPPSEPWPDDPRANDLRLDALPGRLAAALRRFLWPFARTREQSADPSQRLALDLEDCRHQRDRWRRHADSYERELTRVRMERAHLLAWLAALHPSSAVLTDGGGAGAGGSYALSLRAGERGLSWSLAPAELPLFTHVPHAEPASSTPLSEADQAAHIRDHTRLLAIEGILSAAPAERPSPIRSARSGDRH</sequence>
<dbReference type="PATRIC" id="fig|1214101.3.peg.2769"/>
<proteinExistence type="predicted"/>